<dbReference type="Proteomes" id="UP000603227">
    <property type="component" value="Unassembled WGS sequence"/>
</dbReference>
<evidence type="ECO:0000313" key="1">
    <source>
        <dbReference type="EMBL" id="GHE52291.1"/>
    </source>
</evidence>
<accession>A0A918ZHM2</accession>
<reference evidence="1" key="1">
    <citation type="journal article" date="2014" name="Int. J. Syst. Evol. Microbiol.">
        <title>Complete genome sequence of Corynebacterium casei LMG S-19264T (=DSM 44701T), isolated from a smear-ripened cheese.</title>
        <authorList>
            <consortium name="US DOE Joint Genome Institute (JGI-PGF)"/>
            <person name="Walter F."/>
            <person name="Albersmeier A."/>
            <person name="Kalinowski J."/>
            <person name="Ruckert C."/>
        </authorList>
    </citation>
    <scope>NUCLEOTIDE SEQUENCE</scope>
    <source>
        <strain evidence="1">CGMCC 4.7403</strain>
    </source>
</reference>
<dbReference type="AlphaFoldDB" id="A0A918ZHM2"/>
<gene>
    <name evidence="1" type="ORF">GCM10017771_74590</name>
</gene>
<name>A0A918ZHM2_9ACTN</name>
<dbReference type="Pfam" id="PF21853">
    <property type="entry name" value="DUF6912"/>
    <property type="match status" value="1"/>
</dbReference>
<dbReference type="RefSeq" id="WP_189786856.1">
    <property type="nucleotide sequence ID" value="NZ_BNAT01000037.1"/>
</dbReference>
<proteinExistence type="predicted"/>
<sequence length="171" mass="17848">MRVYVPLTLPGLAEAYKTGELGDGPFVAYAVTPALREWYLSDDIEELEYAALNRAALASLRLLAGEPGAVRRRVVVAVDVADRDAVADPDRGLDPAALGEVRVAGPVALAKAAAVHVDSVEAEGEVGEAVDALGAADQGDDDAQFIVDGADDHELLWYATQEIPNLVGLGG</sequence>
<reference evidence="1" key="2">
    <citation type="submission" date="2020-09" db="EMBL/GenBank/DDBJ databases">
        <authorList>
            <person name="Sun Q."/>
            <person name="Zhou Y."/>
        </authorList>
    </citation>
    <scope>NUCLEOTIDE SEQUENCE</scope>
    <source>
        <strain evidence="1">CGMCC 4.7403</strain>
    </source>
</reference>
<dbReference type="EMBL" id="BNAT01000037">
    <property type="protein sequence ID" value="GHE52291.1"/>
    <property type="molecule type" value="Genomic_DNA"/>
</dbReference>
<dbReference type="InterPro" id="IPR054206">
    <property type="entry name" value="DUF6912"/>
</dbReference>
<keyword evidence="2" id="KW-1185">Reference proteome</keyword>
<evidence type="ECO:0000313" key="2">
    <source>
        <dbReference type="Proteomes" id="UP000603227"/>
    </source>
</evidence>
<organism evidence="1 2">
    <name type="scientific">Streptomyces capitiformicae</name>
    <dbReference type="NCBI Taxonomy" id="2014920"/>
    <lineage>
        <taxon>Bacteria</taxon>
        <taxon>Bacillati</taxon>
        <taxon>Actinomycetota</taxon>
        <taxon>Actinomycetes</taxon>
        <taxon>Kitasatosporales</taxon>
        <taxon>Streptomycetaceae</taxon>
        <taxon>Streptomyces</taxon>
    </lineage>
</organism>
<protein>
    <submittedName>
        <fullName evidence="1">Uncharacterized protein</fullName>
    </submittedName>
</protein>
<comment type="caution">
    <text evidence="1">The sequence shown here is derived from an EMBL/GenBank/DDBJ whole genome shotgun (WGS) entry which is preliminary data.</text>
</comment>